<keyword evidence="4" id="KW-0597">Phosphoprotein</keyword>
<dbReference type="InterPro" id="IPR003661">
    <property type="entry name" value="HisK_dim/P_dom"/>
</dbReference>
<evidence type="ECO:0000256" key="10">
    <source>
        <dbReference type="ARBA" id="ARBA00023136"/>
    </source>
</evidence>
<dbReference type="PROSITE" id="PS50885">
    <property type="entry name" value="HAMP"/>
    <property type="match status" value="1"/>
</dbReference>
<dbReference type="SMART" id="SM00304">
    <property type="entry name" value="HAMP"/>
    <property type="match status" value="1"/>
</dbReference>
<keyword evidence="15" id="KW-1185">Reference proteome</keyword>
<keyword evidence="10 11" id="KW-0472">Membrane</keyword>
<feature type="domain" description="Histidine kinase" evidence="12">
    <location>
        <begin position="252"/>
        <end position="465"/>
    </location>
</feature>
<dbReference type="Gene3D" id="3.30.565.10">
    <property type="entry name" value="Histidine kinase-like ATPase, C-terminal domain"/>
    <property type="match status" value="1"/>
</dbReference>
<dbReference type="EC" id="2.7.13.3" evidence="3"/>
<dbReference type="PROSITE" id="PS50109">
    <property type="entry name" value="HIS_KIN"/>
    <property type="match status" value="1"/>
</dbReference>
<dbReference type="InterPro" id="IPR003594">
    <property type="entry name" value="HATPase_dom"/>
</dbReference>
<evidence type="ECO:0000259" key="12">
    <source>
        <dbReference type="PROSITE" id="PS50109"/>
    </source>
</evidence>
<dbReference type="InterPro" id="IPR004358">
    <property type="entry name" value="Sig_transdc_His_kin-like_C"/>
</dbReference>
<dbReference type="Pfam" id="PF00672">
    <property type="entry name" value="HAMP"/>
    <property type="match status" value="1"/>
</dbReference>
<accession>A0A3P1SS34</accession>
<keyword evidence="6 11" id="KW-0812">Transmembrane</keyword>
<dbReference type="PANTHER" id="PTHR45436:SF5">
    <property type="entry name" value="SENSOR HISTIDINE KINASE TRCS"/>
    <property type="match status" value="1"/>
</dbReference>
<evidence type="ECO:0000256" key="7">
    <source>
        <dbReference type="ARBA" id="ARBA00022777"/>
    </source>
</evidence>
<comment type="caution">
    <text evidence="14">The sequence shown here is derived from an EMBL/GenBank/DDBJ whole genome shotgun (WGS) entry which is preliminary data.</text>
</comment>
<proteinExistence type="predicted"/>
<dbReference type="OrthoDB" id="9809766at2"/>
<keyword evidence="9" id="KW-0902">Two-component regulatory system</keyword>
<evidence type="ECO:0000256" key="3">
    <source>
        <dbReference type="ARBA" id="ARBA00012438"/>
    </source>
</evidence>
<evidence type="ECO:0000256" key="8">
    <source>
        <dbReference type="ARBA" id="ARBA00022989"/>
    </source>
</evidence>
<dbReference type="SUPFAM" id="SSF47384">
    <property type="entry name" value="Homodimeric domain of signal transducing histidine kinase"/>
    <property type="match status" value="1"/>
</dbReference>
<dbReference type="SUPFAM" id="SSF158472">
    <property type="entry name" value="HAMP domain-like"/>
    <property type="match status" value="1"/>
</dbReference>
<dbReference type="Gene3D" id="1.10.287.130">
    <property type="match status" value="1"/>
</dbReference>
<dbReference type="AlphaFoldDB" id="A0A3P1SS34"/>
<dbReference type="Proteomes" id="UP000267535">
    <property type="component" value="Unassembled WGS sequence"/>
</dbReference>
<organism evidence="14 15">
    <name type="scientific">Amphritea balenae</name>
    <dbReference type="NCBI Taxonomy" id="452629"/>
    <lineage>
        <taxon>Bacteria</taxon>
        <taxon>Pseudomonadati</taxon>
        <taxon>Pseudomonadota</taxon>
        <taxon>Gammaproteobacteria</taxon>
        <taxon>Oceanospirillales</taxon>
        <taxon>Oceanospirillaceae</taxon>
        <taxon>Amphritea</taxon>
    </lineage>
</organism>
<dbReference type="SMART" id="SM00388">
    <property type="entry name" value="HisKA"/>
    <property type="match status" value="1"/>
</dbReference>
<protein>
    <recommendedName>
        <fullName evidence="3">histidine kinase</fullName>
        <ecNumber evidence="3">2.7.13.3</ecNumber>
    </recommendedName>
</protein>
<dbReference type="PANTHER" id="PTHR45436">
    <property type="entry name" value="SENSOR HISTIDINE KINASE YKOH"/>
    <property type="match status" value="1"/>
</dbReference>
<evidence type="ECO:0000256" key="4">
    <source>
        <dbReference type="ARBA" id="ARBA00022553"/>
    </source>
</evidence>
<dbReference type="SMART" id="SM00387">
    <property type="entry name" value="HATPase_c"/>
    <property type="match status" value="1"/>
</dbReference>
<evidence type="ECO:0000256" key="1">
    <source>
        <dbReference type="ARBA" id="ARBA00000085"/>
    </source>
</evidence>
<dbReference type="InterPro" id="IPR003660">
    <property type="entry name" value="HAMP_dom"/>
</dbReference>
<keyword evidence="5" id="KW-0808">Transferase</keyword>
<evidence type="ECO:0000313" key="15">
    <source>
        <dbReference type="Proteomes" id="UP000267535"/>
    </source>
</evidence>
<dbReference type="InterPro" id="IPR036097">
    <property type="entry name" value="HisK_dim/P_sf"/>
</dbReference>
<evidence type="ECO:0000256" key="9">
    <source>
        <dbReference type="ARBA" id="ARBA00023012"/>
    </source>
</evidence>
<dbReference type="SUPFAM" id="SSF55874">
    <property type="entry name" value="ATPase domain of HSP90 chaperone/DNA topoisomerase II/histidine kinase"/>
    <property type="match status" value="1"/>
</dbReference>
<name>A0A3P1SS34_9GAMM</name>
<dbReference type="FunFam" id="3.30.565.10:FF:000006">
    <property type="entry name" value="Sensor histidine kinase WalK"/>
    <property type="match status" value="1"/>
</dbReference>
<evidence type="ECO:0000256" key="11">
    <source>
        <dbReference type="SAM" id="Phobius"/>
    </source>
</evidence>
<evidence type="ECO:0000256" key="2">
    <source>
        <dbReference type="ARBA" id="ARBA00004370"/>
    </source>
</evidence>
<dbReference type="CDD" id="cd00082">
    <property type="entry name" value="HisKA"/>
    <property type="match status" value="1"/>
</dbReference>
<keyword evidence="8 11" id="KW-1133">Transmembrane helix</keyword>
<dbReference type="Pfam" id="PF00512">
    <property type="entry name" value="HisKA"/>
    <property type="match status" value="1"/>
</dbReference>
<dbReference type="PRINTS" id="PR00344">
    <property type="entry name" value="BCTRLSENSOR"/>
</dbReference>
<feature type="transmembrane region" description="Helical" evidence="11">
    <location>
        <begin position="169"/>
        <end position="191"/>
    </location>
</feature>
<feature type="domain" description="HAMP" evidence="13">
    <location>
        <begin position="191"/>
        <end position="244"/>
    </location>
</feature>
<dbReference type="GO" id="GO:0000155">
    <property type="term" value="F:phosphorelay sensor kinase activity"/>
    <property type="evidence" value="ECO:0007669"/>
    <property type="project" value="InterPro"/>
</dbReference>
<evidence type="ECO:0000256" key="5">
    <source>
        <dbReference type="ARBA" id="ARBA00022679"/>
    </source>
</evidence>
<dbReference type="InterPro" id="IPR050428">
    <property type="entry name" value="TCS_sensor_his_kinase"/>
</dbReference>
<feature type="transmembrane region" description="Helical" evidence="11">
    <location>
        <begin position="20"/>
        <end position="40"/>
    </location>
</feature>
<dbReference type="Pfam" id="PF02518">
    <property type="entry name" value="HATPase_c"/>
    <property type="match status" value="1"/>
</dbReference>
<dbReference type="Gene3D" id="6.10.340.10">
    <property type="match status" value="1"/>
</dbReference>
<comment type="subcellular location">
    <subcellularLocation>
        <location evidence="2">Membrane</location>
    </subcellularLocation>
</comment>
<dbReference type="CDD" id="cd06225">
    <property type="entry name" value="HAMP"/>
    <property type="match status" value="1"/>
</dbReference>
<dbReference type="InterPro" id="IPR036890">
    <property type="entry name" value="HATPase_C_sf"/>
</dbReference>
<keyword evidence="7 14" id="KW-0418">Kinase</keyword>
<evidence type="ECO:0000313" key="14">
    <source>
        <dbReference type="EMBL" id="RRC99993.1"/>
    </source>
</evidence>
<sequence>MFSKLIKSLHRNTAIRLSLHFSLLFLLSALVLFTTVDYLLNKSQTEKDQQLITSFIESYQRLHQQVGLHKLELVVQRDAPYFQRSEMSVTLTDEQGKQLMLVQPESWHGELQFKAPDNGSDWHEGQLKGASKESSIRVLFRQVELSDQVVLRVAKSVAPGEAQLASYRLLVLQVMVPLLLFGLLLTFYMNWRALRPVHDLIDTIRSIQANQLKARVEVRNPESELGELACIFNEMLEQIERLILGMRQSLDSVAHDLRTPLSRMRLSLEAALTKPDEQSLKEALMDCAEEGEQIEALLRALMDLSEAESGIMKLHMERLNLSQLIRDCIDLYRYVAEDKSIEIVFADEHDHFITADPMRLRQVLANLLDNAVKYTPAGGTVSLNVRSVDKGVQIRVQDTGIGIEEQDLSLVFDRLYRADSSRSEAGMGLGLSMVKAVVKAHQGTISLESTIGQGSCFRVELPEQQDI</sequence>
<reference evidence="14 15" key="1">
    <citation type="submission" date="2018-11" db="EMBL/GenBank/DDBJ databases">
        <title>The draft genome sequence of Amphritea balenae JAMM 1525T.</title>
        <authorList>
            <person name="Fang Z."/>
            <person name="Zhang Y."/>
            <person name="Han X."/>
        </authorList>
    </citation>
    <scope>NUCLEOTIDE SEQUENCE [LARGE SCALE GENOMIC DNA]</scope>
    <source>
        <strain evidence="14 15">JAMM 1525</strain>
    </source>
</reference>
<dbReference type="GO" id="GO:0005886">
    <property type="term" value="C:plasma membrane"/>
    <property type="evidence" value="ECO:0007669"/>
    <property type="project" value="UniProtKB-ARBA"/>
</dbReference>
<dbReference type="RefSeq" id="WP_124925464.1">
    <property type="nucleotide sequence ID" value="NZ_BMOH01000005.1"/>
</dbReference>
<dbReference type="InterPro" id="IPR005467">
    <property type="entry name" value="His_kinase_dom"/>
</dbReference>
<comment type="catalytic activity">
    <reaction evidence="1">
        <text>ATP + protein L-histidine = ADP + protein N-phospho-L-histidine.</text>
        <dbReference type="EC" id="2.7.13.3"/>
    </reaction>
</comment>
<dbReference type="EMBL" id="RQXV01000003">
    <property type="protein sequence ID" value="RRC99993.1"/>
    <property type="molecule type" value="Genomic_DNA"/>
</dbReference>
<evidence type="ECO:0000256" key="6">
    <source>
        <dbReference type="ARBA" id="ARBA00022692"/>
    </source>
</evidence>
<gene>
    <name evidence="14" type="ORF">EHS89_07205</name>
</gene>
<evidence type="ECO:0000259" key="13">
    <source>
        <dbReference type="PROSITE" id="PS50885"/>
    </source>
</evidence>